<evidence type="ECO:0000256" key="3">
    <source>
        <dbReference type="SAM" id="Phobius"/>
    </source>
</evidence>
<dbReference type="InterPro" id="IPR001791">
    <property type="entry name" value="Laminin_G"/>
</dbReference>
<feature type="compositionally biased region" description="Acidic residues" evidence="2">
    <location>
        <begin position="314"/>
        <end position="332"/>
    </location>
</feature>
<feature type="chain" id="PRO_5042464453" evidence="4">
    <location>
        <begin position="45"/>
        <end position="612"/>
    </location>
</feature>
<evidence type="ECO:0000256" key="2">
    <source>
        <dbReference type="SAM" id="MobiDB-lite"/>
    </source>
</evidence>
<keyword evidence="3" id="KW-0812">Transmembrane</keyword>
<feature type="region of interest" description="Disordered" evidence="2">
    <location>
        <begin position="1"/>
        <end position="20"/>
    </location>
</feature>
<dbReference type="Pfam" id="PF02210">
    <property type="entry name" value="Laminin_G_2"/>
    <property type="match status" value="1"/>
</dbReference>
<dbReference type="PROSITE" id="PS50025">
    <property type="entry name" value="LAM_G_DOMAIN"/>
    <property type="match status" value="1"/>
</dbReference>
<keyword evidence="4" id="KW-0732">Signal</keyword>
<evidence type="ECO:0000313" key="7">
    <source>
        <dbReference type="RefSeq" id="XP_032830303.1"/>
    </source>
</evidence>
<protein>
    <submittedName>
        <fullName evidence="7">Neurexin-1-beta-like</fullName>
    </submittedName>
</protein>
<dbReference type="CDD" id="cd00110">
    <property type="entry name" value="LamG"/>
    <property type="match status" value="1"/>
</dbReference>
<dbReference type="InterPro" id="IPR013320">
    <property type="entry name" value="ConA-like_dom_sf"/>
</dbReference>
<dbReference type="Proteomes" id="UP001318040">
    <property type="component" value="Chromosome 53"/>
</dbReference>
<feature type="transmembrane region" description="Helical" evidence="3">
    <location>
        <begin position="530"/>
        <end position="550"/>
    </location>
</feature>
<feature type="compositionally biased region" description="Gly residues" evidence="2">
    <location>
        <begin position="403"/>
        <end position="424"/>
    </location>
</feature>
<evidence type="ECO:0000313" key="6">
    <source>
        <dbReference type="Proteomes" id="UP001318040"/>
    </source>
</evidence>
<evidence type="ECO:0000259" key="5">
    <source>
        <dbReference type="PROSITE" id="PS50025"/>
    </source>
</evidence>
<dbReference type="PANTHER" id="PTHR15036:SF89">
    <property type="entry name" value="NEUREXIN 1, ISOFORM F"/>
    <property type="match status" value="1"/>
</dbReference>
<feature type="compositionally biased region" description="Polar residues" evidence="2">
    <location>
        <begin position="379"/>
        <end position="388"/>
    </location>
</feature>
<dbReference type="AlphaFoldDB" id="A0AAJ7XEH8"/>
<evidence type="ECO:0000256" key="1">
    <source>
        <dbReference type="PROSITE-ProRule" id="PRU00122"/>
    </source>
</evidence>
<gene>
    <name evidence="7" type="primary">LOC116954021</name>
</gene>
<feature type="region of interest" description="Disordered" evidence="2">
    <location>
        <begin position="563"/>
        <end position="612"/>
    </location>
</feature>
<dbReference type="SMART" id="SM00282">
    <property type="entry name" value="LamG"/>
    <property type="match status" value="1"/>
</dbReference>
<proteinExistence type="predicted"/>
<keyword evidence="3" id="KW-0472">Membrane</keyword>
<evidence type="ECO:0000256" key="4">
    <source>
        <dbReference type="SAM" id="SignalP"/>
    </source>
</evidence>
<feature type="signal peptide" evidence="4">
    <location>
        <begin position="1"/>
        <end position="44"/>
    </location>
</feature>
<feature type="compositionally biased region" description="Pro residues" evidence="2">
    <location>
        <begin position="427"/>
        <end position="438"/>
    </location>
</feature>
<dbReference type="RefSeq" id="XP_032830303.1">
    <property type="nucleotide sequence ID" value="XM_032974412.1"/>
</dbReference>
<dbReference type="InterPro" id="IPR050372">
    <property type="entry name" value="Neurexin-related_CASP"/>
</dbReference>
<accession>A0AAJ7XEH8</accession>
<comment type="caution">
    <text evidence="1">Lacks conserved residue(s) required for the propagation of feature annotation.</text>
</comment>
<keyword evidence="3" id="KW-1133">Transmembrane helix</keyword>
<keyword evidence="6" id="KW-1185">Reference proteome</keyword>
<dbReference type="PANTHER" id="PTHR15036">
    <property type="entry name" value="PIKACHURIN-LIKE PROTEIN"/>
    <property type="match status" value="1"/>
</dbReference>
<dbReference type="GeneID" id="116954021"/>
<dbReference type="SUPFAM" id="SSF49899">
    <property type="entry name" value="Concanavalin A-like lectins/glucanases"/>
    <property type="match status" value="1"/>
</dbReference>
<name>A0AAJ7XEH8_PETMA</name>
<feature type="compositionally biased region" description="Low complexity" evidence="2">
    <location>
        <begin position="10"/>
        <end position="19"/>
    </location>
</feature>
<sequence>MPPTSPWTMLPRQLPSTSSTPPPLPRLLLLPLAVLCLALGAAECELYGAVSIHKIIVGGKHRGPLTAAHSPSSLRSRGLSYVFGAGGGMVTYSWPSNGRPSTRADRLTLGFSTLAPSAAILRVDSQDGLGDFLELYIEDGRIAVIFNVGTGDVVLREERAPVNDGRYHLVKFMRSGANATLQLDHYPPNEHYPSLRQLTIFNSQAWIRIGGRDRPHPFQGLLSGLYYNGLKVLNLAAASDAHTRTEGALRVVRGMSPHLATLIATATATATAEPTGPAAGAGGPRTSTATLVETTTTITVTTTTEHGRKAAATEEVDEEDEEEAEEEDEEGEAGLAPSGPHVPVRPPPAQKDTLMVITDDVVVSSAECPSDDEDLEECQPSSGKTMSLATYEGSYRTHVPRWDGGGGRRGGGDAGGGGRSGGDGDPQRPPSTGAPPGPTAGHVAPTLTPVAQRPHVGNMNTHEVKPHEAKPPQQQQPPHGAAEDGEEGRGYGELNATFPTVRRAGVEAEDPMGIPGVAEAVPESGSTTGMVAGIVAAAALCILILLYAMYKYQSRDGTPGGTAGGGGGGGGGGGTRDGAATAAGGSPAKGDKASPANTGASSPCRKDKEYFV</sequence>
<dbReference type="KEGG" id="pmrn:116954021"/>
<feature type="compositionally biased region" description="Gly residues" evidence="2">
    <location>
        <begin position="563"/>
        <end position="576"/>
    </location>
</feature>
<feature type="compositionally biased region" description="Low complexity" evidence="2">
    <location>
        <begin position="271"/>
        <end position="304"/>
    </location>
</feature>
<feature type="region of interest" description="Disordered" evidence="2">
    <location>
        <begin position="271"/>
        <end position="350"/>
    </location>
</feature>
<feature type="region of interest" description="Disordered" evidence="2">
    <location>
        <begin position="366"/>
        <end position="493"/>
    </location>
</feature>
<reference evidence="7" key="1">
    <citation type="submission" date="2025-08" db="UniProtKB">
        <authorList>
            <consortium name="RefSeq"/>
        </authorList>
    </citation>
    <scope>IDENTIFICATION</scope>
    <source>
        <tissue evidence="7">Sperm</tissue>
    </source>
</reference>
<dbReference type="Gene3D" id="2.60.120.200">
    <property type="match status" value="1"/>
</dbReference>
<organism evidence="6 7">
    <name type="scientific">Petromyzon marinus</name>
    <name type="common">Sea lamprey</name>
    <dbReference type="NCBI Taxonomy" id="7757"/>
    <lineage>
        <taxon>Eukaryota</taxon>
        <taxon>Metazoa</taxon>
        <taxon>Chordata</taxon>
        <taxon>Craniata</taxon>
        <taxon>Vertebrata</taxon>
        <taxon>Cyclostomata</taxon>
        <taxon>Hyperoartia</taxon>
        <taxon>Petromyzontiformes</taxon>
        <taxon>Petromyzontidae</taxon>
        <taxon>Petromyzon</taxon>
    </lineage>
</organism>
<feature type="domain" description="Laminin G" evidence="5">
    <location>
        <begin position="79"/>
        <end position="256"/>
    </location>
</feature>